<name>A0A0B7NW67_9FUNG</name>
<evidence type="ECO:0000313" key="1">
    <source>
        <dbReference type="EMBL" id="CEP19538.1"/>
    </source>
</evidence>
<dbReference type="STRING" id="35722.A0A0B7NW67"/>
<accession>A0A0B7NW67</accession>
<dbReference type="Proteomes" id="UP000054107">
    <property type="component" value="Unassembled WGS sequence"/>
</dbReference>
<evidence type="ECO:0000313" key="2">
    <source>
        <dbReference type="Proteomes" id="UP000054107"/>
    </source>
</evidence>
<sequence>MEHDSATFISGAAGTGKSFVLGMLERHYRLKGFKMAPNGVAAHNIAGQTLHRFFGMTNESSVHNFQVLDEHVKLYSKLLLLMDEYSMLSAEMLDISYQIHKRSHSVKKMLANELFAVIHHPRAGKKANEKDYANFQGEGHKIEAIDSFSGAREGTTRAAL</sequence>
<dbReference type="AlphaFoldDB" id="A0A0B7NW67"/>
<evidence type="ECO:0008006" key="3">
    <source>
        <dbReference type="Google" id="ProtNLM"/>
    </source>
</evidence>
<dbReference type="Pfam" id="PF13604">
    <property type="entry name" value="AAA_30"/>
    <property type="match status" value="1"/>
</dbReference>
<organism evidence="1 2">
    <name type="scientific">Parasitella parasitica</name>
    <dbReference type="NCBI Taxonomy" id="35722"/>
    <lineage>
        <taxon>Eukaryota</taxon>
        <taxon>Fungi</taxon>
        <taxon>Fungi incertae sedis</taxon>
        <taxon>Mucoromycota</taxon>
        <taxon>Mucoromycotina</taxon>
        <taxon>Mucoromycetes</taxon>
        <taxon>Mucorales</taxon>
        <taxon>Mucorineae</taxon>
        <taxon>Mucoraceae</taxon>
        <taxon>Parasitella</taxon>
    </lineage>
</organism>
<reference evidence="1 2" key="1">
    <citation type="submission" date="2014-09" db="EMBL/GenBank/DDBJ databases">
        <authorList>
            <person name="Ellenberger Sabrina"/>
        </authorList>
    </citation>
    <scope>NUCLEOTIDE SEQUENCE [LARGE SCALE GENOMIC DNA]</scope>
    <source>
        <strain evidence="1 2">CBS 412.66</strain>
    </source>
</reference>
<dbReference type="SUPFAM" id="SSF52540">
    <property type="entry name" value="P-loop containing nucleoside triphosphate hydrolases"/>
    <property type="match status" value="1"/>
</dbReference>
<keyword evidence="2" id="KW-1185">Reference proteome</keyword>
<dbReference type="EMBL" id="LN734038">
    <property type="protein sequence ID" value="CEP19538.1"/>
    <property type="molecule type" value="Genomic_DNA"/>
</dbReference>
<proteinExistence type="predicted"/>
<dbReference type="PANTHER" id="PTHR47642">
    <property type="entry name" value="ATP-DEPENDENT DNA HELICASE"/>
    <property type="match status" value="1"/>
</dbReference>
<dbReference type="InterPro" id="IPR051055">
    <property type="entry name" value="PIF1_helicase"/>
</dbReference>
<dbReference type="OrthoDB" id="5578775at2759"/>
<dbReference type="Gene3D" id="3.40.50.300">
    <property type="entry name" value="P-loop containing nucleotide triphosphate hydrolases"/>
    <property type="match status" value="1"/>
</dbReference>
<protein>
    <recommendedName>
        <fullName evidence="3">ATP-dependent DNA helicase</fullName>
    </recommendedName>
</protein>
<dbReference type="InterPro" id="IPR027417">
    <property type="entry name" value="P-loop_NTPase"/>
</dbReference>
<gene>
    <name evidence="1" type="primary">PARPA_13854.1 scaffold 47132</name>
</gene>